<comment type="caution">
    <text evidence="2">The sequence shown here is derived from an EMBL/GenBank/DDBJ whole genome shotgun (WGS) entry which is preliminary data.</text>
</comment>
<evidence type="ECO:0000256" key="1">
    <source>
        <dbReference type="SAM" id="MobiDB-lite"/>
    </source>
</evidence>
<dbReference type="OrthoDB" id="9799531at2"/>
<protein>
    <submittedName>
        <fullName evidence="2">Regulator of CtrA degradation</fullName>
    </submittedName>
</protein>
<dbReference type="Proteomes" id="UP000198615">
    <property type="component" value="Unassembled WGS sequence"/>
</dbReference>
<dbReference type="RefSeq" id="WP_051244412.1">
    <property type="nucleotide sequence ID" value="NZ_FNBW01000002.1"/>
</dbReference>
<dbReference type="Pfam" id="PF07323">
    <property type="entry name" value="DUF1465"/>
    <property type="match status" value="1"/>
</dbReference>
<evidence type="ECO:0000313" key="3">
    <source>
        <dbReference type="Proteomes" id="UP000198615"/>
    </source>
</evidence>
<dbReference type="InterPro" id="IPR010848">
    <property type="entry name" value="DUF1465"/>
</dbReference>
<proteinExistence type="predicted"/>
<dbReference type="Gene3D" id="1.10.8.930">
    <property type="entry name" value="Protein of unknown function DUF1465"/>
    <property type="match status" value="1"/>
</dbReference>
<feature type="region of interest" description="Disordered" evidence="1">
    <location>
        <begin position="31"/>
        <end position="57"/>
    </location>
</feature>
<feature type="compositionally biased region" description="Basic and acidic residues" evidence="1">
    <location>
        <begin position="89"/>
        <end position="101"/>
    </location>
</feature>
<sequence>MTQQINQRTAVAAVVVLDGPYREVMDLLEQARSHAERSRRTGYPRRMPPSRGRTRASCEALRVTTRLSQCLAWLMVQKAIHAGELPPEAARDPGNRLDGHDVCSVTDAEQDPEISDELRSLLTRSRRLFERVSRLDDRIGGGRRS</sequence>
<reference evidence="2 3" key="1">
    <citation type="submission" date="2016-10" db="EMBL/GenBank/DDBJ databases">
        <authorList>
            <person name="Varghese N."/>
            <person name="Submissions S."/>
        </authorList>
    </citation>
    <scope>NUCLEOTIDE SEQUENCE [LARGE SCALE GENOMIC DNA]</scope>
    <source>
        <strain evidence="2 3">DSM 18839</strain>
    </source>
</reference>
<gene>
    <name evidence="2" type="ORF">SAMN05660686_00730</name>
</gene>
<dbReference type="AlphaFoldDB" id="A0A8G2BEU1"/>
<organism evidence="2 3">
    <name type="scientific">Thalassobaculum litoreum DSM 18839</name>
    <dbReference type="NCBI Taxonomy" id="1123362"/>
    <lineage>
        <taxon>Bacteria</taxon>
        <taxon>Pseudomonadati</taxon>
        <taxon>Pseudomonadota</taxon>
        <taxon>Alphaproteobacteria</taxon>
        <taxon>Rhodospirillales</taxon>
        <taxon>Thalassobaculaceae</taxon>
        <taxon>Thalassobaculum</taxon>
    </lineage>
</organism>
<evidence type="ECO:0000313" key="2">
    <source>
        <dbReference type="EMBL" id="SDF24718.1"/>
    </source>
</evidence>
<name>A0A8G2BEU1_9PROT</name>
<keyword evidence="3" id="KW-1185">Reference proteome</keyword>
<accession>A0A8G2BEU1</accession>
<dbReference type="EMBL" id="FNBW01000002">
    <property type="protein sequence ID" value="SDF24718.1"/>
    <property type="molecule type" value="Genomic_DNA"/>
</dbReference>
<dbReference type="InterPro" id="IPR038301">
    <property type="entry name" value="AraC-like_sf"/>
</dbReference>
<feature type="region of interest" description="Disordered" evidence="1">
    <location>
        <begin position="86"/>
        <end position="111"/>
    </location>
</feature>